<sequence>MAGYFISNEYWPPHPLVYNDKDDSGSCYVLIILHWIIINEYIIHVNLSIQNCNFIKPNPSNICEPSKKILYMSSRQLQKYLEHDFHYLNQV</sequence>
<accession>A0ABQ8IXF8</accession>
<reference evidence="1 2" key="2">
    <citation type="journal article" date="2022" name="Mol. Biol. Evol.">
        <title>Comparative Genomics Reveals Insights into the Divergent Evolution of Astigmatic Mites and Household Pest Adaptations.</title>
        <authorList>
            <person name="Xiong Q."/>
            <person name="Wan A.T."/>
            <person name="Liu X."/>
            <person name="Fung C.S."/>
            <person name="Xiao X."/>
            <person name="Malainual N."/>
            <person name="Hou J."/>
            <person name="Wang L."/>
            <person name="Wang M."/>
            <person name="Yang K.Y."/>
            <person name="Cui Y."/>
            <person name="Leung E.L."/>
            <person name="Nong W."/>
            <person name="Shin S.K."/>
            <person name="Au S.W."/>
            <person name="Jeong K.Y."/>
            <person name="Chew F.T."/>
            <person name="Hui J.H."/>
            <person name="Leung T.F."/>
            <person name="Tungtrongchitr A."/>
            <person name="Zhong N."/>
            <person name="Liu Z."/>
            <person name="Tsui S.K."/>
        </authorList>
    </citation>
    <scope>NUCLEOTIDE SEQUENCE [LARGE SCALE GENOMIC DNA]</scope>
    <source>
        <strain evidence="1">Derp</strain>
    </source>
</reference>
<organism evidence="1 2">
    <name type="scientific">Dermatophagoides pteronyssinus</name>
    <name type="common">European house dust mite</name>
    <dbReference type="NCBI Taxonomy" id="6956"/>
    <lineage>
        <taxon>Eukaryota</taxon>
        <taxon>Metazoa</taxon>
        <taxon>Ecdysozoa</taxon>
        <taxon>Arthropoda</taxon>
        <taxon>Chelicerata</taxon>
        <taxon>Arachnida</taxon>
        <taxon>Acari</taxon>
        <taxon>Acariformes</taxon>
        <taxon>Sarcoptiformes</taxon>
        <taxon>Astigmata</taxon>
        <taxon>Psoroptidia</taxon>
        <taxon>Analgoidea</taxon>
        <taxon>Pyroglyphidae</taxon>
        <taxon>Dermatophagoidinae</taxon>
        <taxon>Dermatophagoides</taxon>
    </lineage>
</organism>
<evidence type="ECO:0000313" key="2">
    <source>
        <dbReference type="Proteomes" id="UP000887458"/>
    </source>
</evidence>
<proteinExistence type="predicted"/>
<comment type="caution">
    <text evidence="1">The sequence shown here is derived from an EMBL/GenBank/DDBJ whole genome shotgun (WGS) entry which is preliminary data.</text>
</comment>
<gene>
    <name evidence="1" type="ORF">DERP_014146</name>
</gene>
<keyword evidence="2" id="KW-1185">Reference proteome</keyword>
<dbReference type="Proteomes" id="UP000887458">
    <property type="component" value="Unassembled WGS sequence"/>
</dbReference>
<dbReference type="EMBL" id="NJHN03000102">
    <property type="protein sequence ID" value="KAH9414977.1"/>
    <property type="molecule type" value="Genomic_DNA"/>
</dbReference>
<name>A0ABQ8IXF8_DERPT</name>
<evidence type="ECO:0000313" key="1">
    <source>
        <dbReference type="EMBL" id="KAH9414977.1"/>
    </source>
</evidence>
<protein>
    <submittedName>
        <fullName evidence="1">Uncharacterized protein</fullName>
    </submittedName>
</protein>
<reference evidence="1 2" key="1">
    <citation type="journal article" date="2018" name="J. Allergy Clin. Immunol.">
        <title>High-quality assembly of Dermatophagoides pteronyssinus genome and transcriptome reveals a wide range of novel allergens.</title>
        <authorList>
            <person name="Liu X.Y."/>
            <person name="Yang K.Y."/>
            <person name="Wang M.Q."/>
            <person name="Kwok J.S."/>
            <person name="Zeng X."/>
            <person name="Yang Z."/>
            <person name="Xiao X.J."/>
            <person name="Lau C.P."/>
            <person name="Li Y."/>
            <person name="Huang Z.M."/>
            <person name="Ba J.G."/>
            <person name="Yim A.K."/>
            <person name="Ouyang C.Y."/>
            <person name="Ngai S.M."/>
            <person name="Chan T.F."/>
            <person name="Leung E.L."/>
            <person name="Liu L."/>
            <person name="Liu Z.G."/>
            <person name="Tsui S.K."/>
        </authorList>
    </citation>
    <scope>NUCLEOTIDE SEQUENCE [LARGE SCALE GENOMIC DNA]</scope>
    <source>
        <strain evidence="1">Derp</strain>
    </source>
</reference>